<dbReference type="CDD" id="cd17324">
    <property type="entry name" value="MFS_NepI_like"/>
    <property type="match status" value="1"/>
</dbReference>
<name>A0A4Q7M6P9_9MICO</name>
<feature type="transmembrane region" description="Helical" evidence="6">
    <location>
        <begin position="121"/>
        <end position="142"/>
    </location>
</feature>
<feature type="transmembrane region" description="Helical" evidence="6">
    <location>
        <begin position="178"/>
        <end position="200"/>
    </location>
</feature>
<evidence type="ECO:0000256" key="6">
    <source>
        <dbReference type="SAM" id="Phobius"/>
    </source>
</evidence>
<dbReference type="InterPro" id="IPR050189">
    <property type="entry name" value="MFS_Efflux_Transporters"/>
</dbReference>
<feature type="domain" description="Major facilitator superfamily (MFS) profile" evidence="7">
    <location>
        <begin position="26"/>
        <end position="395"/>
    </location>
</feature>
<dbReference type="SUPFAM" id="SSF103473">
    <property type="entry name" value="MFS general substrate transporter"/>
    <property type="match status" value="1"/>
</dbReference>
<feature type="transmembrane region" description="Helical" evidence="6">
    <location>
        <begin position="310"/>
        <end position="329"/>
    </location>
</feature>
<protein>
    <submittedName>
        <fullName evidence="8">DHA1 family L-arabinose/isopropyl-beta-D-thiogalactopyranoside export protein-like MFS transporter/DHA1 family inner membrane transport protein</fullName>
    </submittedName>
</protein>
<feature type="transmembrane region" description="Helical" evidence="6">
    <location>
        <begin position="258"/>
        <end position="279"/>
    </location>
</feature>
<evidence type="ECO:0000256" key="4">
    <source>
        <dbReference type="ARBA" id="ARBA00022989"/>
    </source>
</evidence>
<feature type="transmembrane region" description="Helical" evidence="6">
    <location>
        <begin position="286"/>
        <end position="304"/>
    </location>
</feature>
<reference evidence="8 9" key="1">
    <citation type="submission" date="2019-02" db="EMBL/GenBank/DDBJ databases">
        <title>Sequencing the genomes of 1000 actinobacteria strains.</title>
        <authorList>
            <person name="Klenk H.-P."/>
        </authorList>
    </citation>
    <scope>NUCLEOTIDE SEQUENCE [LARGE SCALE GENOMIC DNA]</scope>
    <source>
        <strain evidence="8 9">DSM 16932</strain>
    </source>
</reference>
<comment type="caution">
    <text evidence="8">The sequence shown here is derived from an EMBL/GenBank/DDBJ whole genome shotgun (WGS) entry which is preliminary data.</text>
</comment>
<dbReference type="AlphaFoldDB" id="A0A4Q7M6P9"/>
<feature type="transmembrane region" description="Helical" evidence="6">
    <location>
        <begin position="62"/>
        <end position="84"/>
    </location>
</feature>
<proteinExistence type="predicted"/>
<evidence type="ECO:0000256" key="2">
    <source>
        <dbReference type="ARBA" id="ARBA00022475"/>
    </source>
</evidence>
<dbReference type="Proteomes" id="UP000293852">
    <property type="component" value="Unassembled WGS sequence"/>
</dbReference>
<evidence type="ECO:0000256" key="5">
    <source>
        <dbReference type="ARBA" id="ARBA00023136"/>
    </source>
</evidence>
<evidence type="ECO:0000313" key="8">
    <source>
        <dbReference type="EMBL" id="RZS62747.1"/>
    </source>
</evidence>
<dbReference type="GO" id="GO:0022857">
    <property type="term" value="F:transmembrane transporter activity"/>
    <property type="evidence" value="ECO:0007669"/>
    <property type="project" value="InterPro"/>
</dbReference>
<keyword evidence="2" id="KW-1003">Cell membrane</keyword>
<keyword evidence="3 6" id="KW-0812">Transmembrane</keyword>
<dbReference type="InterPro" id="IPR011701">
    <property type="entry name" value="MFS"/>
</dbReference>
<keyword evidence="4 6" id="KW-1133">Transmembrane helix</keyword>
<feature type="transmembrane region" description="Helical" evidence="6">
    <location>
        <begin position="374"/>
        <end position="392"/>
    </location>
</feature>
<dbReference type="PANTHER" id="PTHR43124">
    <property type="entry name" value="PURINE EFFLUX PUMP PBUE"/>
    <property type="match status" value="1"/>
</dbReference>
<dbReference type="Pfam" id="PF07690">
    <property type="entry name" value="MFS_1"/>
    <property type="match status" value="1"/>
</dbReference>
<sequence length="426" mass="44006">MTVTPSQHAPTPGRPGIVDPRRATVILVAMAVSTFLFVLVEGLPSGLLTLMAPDLETTTSRIGLLVTGYALVVLVATVPLALWTKRVPRRWVLSATVGLAAVTTLWAGLADTYESLFAARLVTALAQALFWVAVIPGTVGLFPPRVRGRVMARLALGNSLAPVLGIPAGTWLGEHTTWRAAFWAVAALSLVIFVLVIVLFPTVKPSEGGASRAPFPSRRRLGFQLVTTALVVTGSFGLITFVTQLLQDVAGYARSDMPWLLAIQGGAGVIGALVVGRVLDRHSSGSLITAIAIVAVAQVLLWALSPNHMFAIVGLILFGGAFATVPPALSHRVMLVAPGSTDMAVAVSSATFNLGIASGSALGAALTATVGVRAVPAVGAVLVLLALVVALAENRLNPPLPVHRHEVDAALASPQPTSPPAPEGSA</sequence>
<keyword evidence="9" id="KW-1185">Reference proteome</keyword>
<evidence type="ECO:0000313" key="9">
    <source>
        <dbReference type="Proteomes" id="UP000293852"/>
    </source>
</evidence>
<dbReference type="Gene3D" id="1.20.1250.20">
    <property type="entry name" value="MFS general substrate transporter like domains"/>
    <property type="match status" value="1"/>
</dbReference>
<dbReference type="InterPro" id="IPR036259">
    <property type="entry name" value="MFS_trans_sf"/>
</dbReference>
<keyword evidence="5 6" id="KW-0472">Membrane</keyword>
<evidence type="ECO:0000256" key="3">
    <source>
        <dbReference type="ARBA" id="ARBA00022692"/>
    </source>
</evidence>
<gene>
    <name evidence="8" type="ORF">EV386_3095</name>
</gene>
<dbReference type="EMBL" id="SGWX01000001">
    <property type="protein sequence ID" value="RZS62747.1"/>
    <property type="molecule type" value="Genomic_DNA"/>
</dbReference>
<feature type="transmembrane region" description="Helical" evidence="6">
    <location>
        <begin position="23"/>
        <end position="42"/>
    </location>
</feature>
<accession>A0A4Q7M6P9</accession>
<feature type="transmembrane region" description="Helical" evidence="6">
    <location>
        <begin position="154"/>
        <end position="172"/>
    </location>
</feature>
<dbReference type="PANTHER" id="PTHR43124:SF3">
    <property type="entry name" value="CHLORAMPHENICOL EFFLUX PUMP RV0191"/>
    <property type="match status" value="1"/>
</dbReference>
<evidence type="ECO:0000256" key="1">
    <source>
        <dbReference type="ARBA" id="ARBA00004651"/>
    </source>
</evidence>
<evidence type="ECO:0000259" key="7">
    <source>
        <dbReference type="PROSITE" id="PS50850"/>
    </source>
</evidence>
<feature type="transmembrane region" description="Helical" evidence="6">
    <location>
        <begin position="350"/>
        <end position="368"/>
    </location>
</feature>
<feature type="transmembrane region" description="Helical" evidence="6">
    <location>
        <begin position="221"/>
        <end position="246"/>
    </location>
</feature>
<dbReference type="InterPro" id="IPR020846">
    <property type="entry name" value="MFS_dom"/>
</dbReference>
<dbReference type="GO" id="GO:0005886">
    <property type="term" value="C:plasma membrane"/>
    <property type="evidence" value="ECO:0007669"/>
    <property type="project" value="UniProtKB-SubCell"/>
</dbReference>
<organism evidence="8 9">
    <name type="scientific">Xylanimonas ulmi</name>
    <dbReference type="NCBI Taxonomy" id="228973"/>
    <lineage>
        <taxon>Bacteria</taxon>
        <taxon>Bacillati</taxon>
        <taxon>Actinomycetota</taxon>
        <taxon>Actinomycetes</taxon>
        <taxon>Micrococcales</taxon>
        <taxon>Promicromonosporaceae</taxon>
        <taxon>Xylanimonas</taxon>
    </lineage>
</organism>
<comment type="subcellular location">
    <subcellularLocation>
        <location evidence="1">Cell membrane</location>
        <topology evidence="1">Multi-pass membrane protein</topology>
    </subcellularLocation>
</comment>
<dbReference type="PROSITE" id="PS50850">
    <property type="entry name" value="MFS"/>
    <property type="match status" value="1"/>
</dbReference>
<feature type="transmembrane region" description="Helical" evidence="6">
    <location>
        <begin position="91"/>
        <end position="109"/>
    </location>
</feature>